<reference evidence="1 2" key="1">
    <citation type="submission" date="2024-06" db="EMBL/GenBank/DDBJ databases">
        <title>Complete genome of Phlyctema vagabunda strain 19-DSS-EL-015.</title>
        <authorList>
            <person name="Fiorenzani C."/>
        </authorList>
    </citation>
    <scope>NUCLEOTIDE SEQUENCE [LARGE SCALE GENOMIC DNA]</scope>
    <source>
        <strain evidence="1 2">19-DSS-EL-015</strain>
    </source>
</reference>
<dbReference type="Proteomes" id="UP001629113">
    <property type="component" value="Unassembled WGS sequence"/>
</dbReference>
<gene>
    <name evidence="1" type="ORF">PVAG01_10169</name>
</gene>
<accession>A0ABR4P562</accession>
<evidence type="ECO:0000313" key="2">
    <source>
        <dbReference type="Proteomes" id="UP001629113"/>
    </source>
</evidence>
<protein>
    <submittedName>
        <fullName evidence="1">Uncharacterized protein</fullName>
    </submittedName>
</protein>
<name>A0ABR4P562_9HELO</name>
<evidence type="ECO:0000313" key="1">
    <source>
        <dbReference type="EMBL" id="KAL3418453.1"/>
    </source>
</evidence>
<dbReference type="EMBL" id="JBFCZG010000009">
    <property type="protein sequence ID" value="KAL3418453.1"/>
    <property type="molecule type" value="Genomic_DNA"/>
</dbReference>
<comment type="caution">
    <text evidence="1">The sequence shown here is derived from an EMBL/GenBank/DDBJ whole genome shotgun (WGS) entry which is preliminary data.</text>
</comment>
<keyword evidence="2" id="KW-1185">Reference proteome</keyword>
<sequence>MESNARYHVVSFTYAVPTLLSAEILDFNRFKSDLLTLDNYVETAKDLYDTGGEADKCPSYMVIYDILRRICKEQRSIIDNSVDRSVLSSAFGALPRLTDVGLSFCDAIEEDDWLLSSFASDMVVAEESYEYHVRVVSDAIQSARHEGVAIHTIRLLGLGLPEC</sequence>
<proteinExistence type="predicted"/>
<organism evidence="1 2">
    <name type="scientific">Phlyctema vagabunda</name>
    <dbReference type="NCBI Taxonomy" id="108571"/>
    <lineage>
        <taxon>Eukaryota</taxon>
        <taxon>Fungi</taxon>
        <taxon>Dikarya</taxon>
        <taxon>Ascomycota</taxon>
        <taxon>Pezizomycotina</taxon>
        <taxon>Leotiomycetes</taxon>
        <taxon>Helotiales</taxon>
        <taxon>Dermateaceae</taxon>
        <taxon>Phlyctema</taxon>
    </lineage>
</organism>